<evidence type="ECO:0000313" key="2">
    <source>
        <dbReference type="EMBL" id="CAI72631.1"/>
    </source>
</evidence>
<reference evidence="2" key="1">
    <citation type="submission" date="2005-03" db="EMBL/GenBank/DDBJ databases">
        <title>Phylogenetic relationship of Euproctis pseudoconspersa Nucleopolyhedrovirus based on p24,rr1,38.7kD,lef1 and ld124 homologue gene.</title>
        <authorList>
            <person name="Zhang C.X."/>
        </authorList>
    </citation>
    <scope>NUCLEOTIDE SEQUENCE</scope>
    <source>
        <strain evidence="2">Zhejiang</strain>
    </source>
</reference>
<dbReference type="EMBL" id="AJ920288">
    <property type="protein sequence ID" value="CAI72631.1"/>
    <property type="molecule type" value="Genomic_DNA"/>
</dbReference>
<gene>
    <name evidence="2" type="primary">lef1</name>
</gene>
<dbReference type="Proteomes" id="UP000203846">
    <property type="component" value="Segment"/>
</dbReference>
<keyword evidence="3" id="KW-1185">Reference proteome</keyword>
<reference evidence="1" key="2">
    <citation type="submission" date="2008-09" db="EMBL/GenBank/DDBJ databases">
        <authorList>
            <person name="Zhang C.-X."/>
            <person name="Xiao Q."/>
        </authorList>
    </citation>
    <scope>NUCLEOTIDE SEQUENCE</scope>
    <source>
        <strain evidence="1">Hangzhou</strain>
    </source>
</reference>
<accession>Q599G0</accession>
<dbReference type="SUPFAM" id="SSF56747">
    <property type="entry name" value="Prim-pol domain"/>
    <property type="match status" value="1"/>
</dbReference>
<dbReference type="KEGG" id="vg:7804583"/>
<organism evidence="2">
    <name type="scientific">Euproctis pseudoconspersa nucleopolyhedrovirus</name>
    <dbReference type="NCBI Taxonomy" id="307467"/>
    <lineage>
        <taxon>Viruses</taxon>
        <taxon>Viruses incertae sedis</taxon>
        <taxon>Naldaviricetes</taxon>
        <taxon>Lefavirales</taxon>
        <taxon>Baculoviridae</taxon>
        <taxon>Alphabaculovirus</taxon>
        <taxon>Alphabaculovirus eupseudoconspersae</taxon>
    </lineage>
</organism>
<dbReference type="PIRSF" id="PIRSF016433">
    <property type="entry name" value="Viral_DNA_prim"/>
    <property type="match status" value="1"/>
</dbReference>
<reference evidence="1 3" key="3">
    <citation type="journal article" date="2009" name="Virus Genes">
        <title>Morphology and genome of Euproctis pseudoconspersa nucleopolyhedrovirus.</title>
        <authorList>
            <person name="Tang X.D."/>
            <person name="Xiao Q."/>
            <person name="Ma X.C."/>
            <person name="Zhu Z.R."/>
            <person name="Zhang C.X."/>
        </authorList>
    </citation>
    <scope>NUCLEOTIDE SEQUENCE [LARGE SCALE GENOMIC DNA]</scope>
    <source>
        <strain evidence="1 3">Hangzhou</strain>
    </source>
</reference>
<dbReference type="RefSeq" id="YP_002854738.1">
    <property type="nucleotide sequence ID" value="NC_012639.1"/>
</dbReference>
<dbReference type="OrthoDB" id="18354at10239"/>
<protein>
    <submittedName>
        <fullName evidence="1 2">Lef1</fullName>
    </submittedName>
</protein>
<evidence type="ECO:0000313" key="3">
    <source>
        <dbReference type="Proteomes" id="UP000203846"/>
    </source>
</evidence>
<dbReference type="EMBL" id="FJ227128">
    <property type="protein sequence ID" value="ACO53578.1"/>
    <property type="molecule type" value="Genomic_DNA"/>
</dbReference>
<name>Q599G0_9ABAC</name>
<proteinExistence type="predicted"/>
<sequence>MFKPLNKRDARYSETQARLMWNAVAYNTCRNYAFYDGNRWLHCDEFFNDFNSFYKFLLDKQVSDVHVKALPDGGGREWVVDVDFKENNARVLDVKIAVAKKTFQHFYGDSVARIMHSGNRGVHVWLRMDRFRINANKSFRVRMYKVFVKPDVIVMRQIKPGSFAHSLKVALESEDIRVMLTKLNIIVENAMCDDDRLKKLMHEFWPTVDAHVFCNFNQIRAPFSFNHKGNRFSHELK</sequence>
<evidence type="ECO:0000313" key="1">
    <source>
        <dbReference type="EMBL" id="ACO53578.1"/>
    </source>
</evidence>
<dbReference type="InterPro" id="IPR016658">
    <property type="entry name" value="DNA_primase_LEF1"/>
</dbReference>